<proteinExistence type="predicted"/>
<reference evidence="3 5" key="2">
    <citation type="submission" date="2018-03" db="EMBL/GenBank/DDBJ databases">
        <authorList>
            <person name="Fogelqvist J."/>
        </authorList>
    </citation>
    <scope>NUCLEOTIDE SEQUENCE [LARGE SCALE GENOMIC DNA]</scope>
</reference>
<dbReference type="Proteomes" id="UP000290189">
    <property type="component" value="Unassembled WGS sequence"/>
</dbReference>
<dbReference type="EMBL" id="OVEO01000002">
    <property type="protein sequence ID" value="SPQ94344.1"/>
    <property type="molecule type" value="Genomic_DNA"/>
</dbReference>
<evidence type="ECO:0000313" key="3">
    <source>
        <dbReference type="EMBL" id="SPQ94344.1"/>
    </source>
</evidence>
<dbReference type="EMBL" id="CDSF01000002">
    <property type="protein sequence ID" value="CEO95017.1"/>
    <property type="molecule type" value="Genomic_DNA"/>
</dbReference>
<protein>
    <submittedName>
        <fullName evidence="2">Uncharacterized protein</fullName>
    </submittedName>
</protein>
<feature type="compositionally biased region" description="Low complexity" evidence="1">
    <location>
        <begin position="103"/>
        <end position="112"/>
    </location>
</feature>
<geneLocation type="mitochondrion" evidence="3"/>
<feature type="compositionally biased region" description="Polar residues" evidence="1">
    <location>
        <begin position="80"/>
        <end position="93"/>
    </location>
</feature>
<feature type="region of interest" description="Disordered" evidence="1">
    <location>
        <begin position="1"/>
        <end position="27"/>
    </location>
</feature>
<organism evidence="2 4">
    <name type="scientific">Plasmodiophora brassicae</name>
    <name type="common">Clubroot disease agent</name>
    <dbReference type="NCBI Taxonomy" id="37360"/>
    <lineage>
        <taxon>Eukaryota</taxon>
        <taxon>Sar</taxon>
        <taxon>Rhizaria</taxon>
        <taxon>Endomyxa</taxon>
        <taxon>Phytomyxea</taxon>
        <taxon>Plasmodiophorida</taxon>
        <taxon>Plasmodiophoridae</taxon>
        <taxon>Plasmodiophora</taxon>
    </lineage>
</organism>
<evidence type="ECO:0000256" key="1">
    <source>
        <dbReference type="SAM" id="MobiDB-lite"/>
    </source>
</evidence>
<evidence type="ECO:0000313" key="4">
    <source>
        <dbReference type="Proteomes" id="UP000039324"/>
    </source>
</evidence>
<sequence>MTKTKKRPSSGKAPSTPARIEPAAPIQGRQLVPYFDANGAEQHAAGLPTVGRPLVPFFLPGSNHENVDLVLPSSPPPAAQKSTPATTSSSTGRKANPRKQADANRSSSSSSRGADRSRWAASAFSISPAPDTIPLPKFVTQSPRPGVPKRLNFRSQAGHDSDNDDDMQTANDLSEFLLQLLMR</sequence>
<dbReference type="Proteomes" id="UP000039324">
    <property type="component" value="Unassembled WGS sequence"/>
</dbReference>
<evidence type="ECO:0000313" key="2">
    <source>
        <dbReference type="EMBL" id="CEO95017.1"/>
    </source>
</evidence>
<keyword evidence="4" id="KW-1185">Reference proteome</keyword>
<dbReference type="AlphaFoldDB" id="A0A0G4IIR2"/>
<accession>A0A0G4IIR2</accession>
<reference evidence="2 4" key="1">
    <citation type="submission" date="2015-02" db="EMBL/GenBank/DDBJ databases">
        <authorList>
            <person name="Chooi Y.-H."/>
        </authorList>
    </citation>
    <scope>NUCLEOTIDE SEQUENCE [LARGE SCALE GENOMIC DNA]</scope>
    <source>
        <strain evidence="2">E3</strain>
    </source>
</reference>
<evidence type="ECO:0000313" key="5">
    <source>
        <dbReference type="Proteomes" id="UP000290189"/>
    </source>
</evidence>
<name>A0A0G4IIR2_PLABS</name>
<gene>
    <name evidence="2" type="ORF">PBRA_003830</name>
    <name evidence="3" type="ORF">PLBR_LOCUS1559</name>
</gene>
<keyword evidence="3" id="KW-0496">Mitochondrion</keyword>
<feature type="region of interest" description="Disordered" evidence="1">
    <location>
        <begin position="50"/>
        <end position="170"/>
    </location>
</feature>